<protein>
    <submittedName>
        <fullName evidence="2">Uncharacterized protein</fullName>
    </submittedName>
</protein>
<keyword evidence="3" id="KW-1185">Reference proteome</keyword>
<accession>A0A804UCQ4</accession>
<organism evidence="2 3">
    <name type="scientific">Zea mays</name>
    <name type="common">Maize</name>
    <dbReference type="NCBI Taxonomy" id="4577"/>
    <lineage>
        <taxon>Eukaryota</taxon>
        <taxon>Viridiplantae</taxon>
        <taxon>Streptophyta</taxon>
        <taxon>Embryophyta</taxon>
        <taxon>Tracheophyta</taxon>
        <taxon>Spermatophyta</taxon>
        <taxon>Magnoliopsida</taxon>
        <taxon>Liliopsida</taxon>
        <taxon>Poales</taxon>
        <taxon>Poaceae</taxon>
        <taxon>PACMAD clade</taxon>
        <taxon>Panicoideae</taxon>
        <taxon>Andropogonodae</taxon>
        <taxon>Andropogoneae</taxon>
        <taxon>Tripsacinae</taxon>
        <taxon>Zea</taxon>
    </lineage>
</organism>
<feature type="compositionally biased region" description="Basic and acidic residues" evidence="1">
    <location>
        <begin position="113"/>
        <end position="140"/>
    </location>
</feature>
<evidence type="ECO:0000313" key="3">
    <source>
        <dbReference type="Proteomes" id="UP000007305"/>
    </source>
</evidence>
<name>A0A804UCQ4_MAIZE</name>
<evidence type="ECO:0000313" key="2">
    <source>
        <dbReference type="EnsemblPlants" id="Zm00001eb300300_P001"/>
    </source>
</evidence>
<reference evidence="2" key="2">
    <citation type="submission" date="2019-07" db="EMBL/GenBank/DDBJ databases">
        <authorList>
            <person name="Seetharam A."/>
            <person name="Woodhouse M."/>
            <person name="Cannon E."/>
        </authorList>
    </citation>
    <scope>NUCLEOTIDE SEQUENCE [LARGE SCALE GENOMIC DNA]</scope>
    <source>
        <strain evidence="2">cv. B73</strain>
    </source>
</reference>
<proteinExistence type="predicted"/>
<evidence type="ECO:0000256" key="1">
    <source>
        <dbReference type="SAM" id="MobiDB-lite"/>
    </source>
</evidence>
<dbReference type="Gramene" id="Zm00001eb300300_T001">
    <property type="protein sequence ID" value="Zm00001eb300300_P001"/>
    <property type="gene ID" value="Zm00001eb300300"/>
</dbReference>
<reference evidence="3" key="1">
    <citation type="submission" date="2015-12" db="EMBL/GenBank/DDBJ databases">
        <title>Update maize B73 reference genome by single molecule sequencing technologies.</title>
        <authorList>
            <consortium name="Maize Genome Sequencing Project"/>
            <person name="Ware D."/>
        </authorList>
    </citation>
    <scope>NUCLEOTIDE SEQUENCE [LARGE SCALE GENOMIC DNA]</scope>
    <source>
        <strain evidence="3">cv. B73</strain>
    </source>
</reference>
<dbReference type="EnsemblPlants" id="Zm00001eb300300_T001">
    <property type="protein sequence ID" value="Zm00001eb300300_P001"/>
    <property type="gene ID" value="Zm00001eb300300"/>
</dbReference>
<dbReference type="InParanoid" id="A0A804UCQ4"/>
<feature type="region of interest" description="Disordered" evidence="1">
    <location>
        <begin position="103"/>
        <end position="146"/>
    </location>
</feature>
<reference evidence="2" key="3">
    <citation type="submission" date="2021-05" db="UniProtKB">
        <authorList>
            <consortium name="EnsemblPlants"/>
        </authorList>
    </citation>
    <scope>IDENTIFICATION</scope>
    <source>
        <strain evidence="2">cv. B73</strain>
    </source>
</reference>
<dbReference type="AlphaFoldDB" id="A0A804UCQ4"/>
<dbReference type="Proteomes" id="UP000007305">
    <property type="component" value="Chromosome 7"/>
</dbReference>
<sequence length="173" mass="19676">MMNRLCQFQLSALCVRGAGVVRAGRVFCVYWLYYQCCRDVNGDLQPGPPVQRRPERICGGVKRQASGFRRRRGEETEMRVFDSPTVEAFLEAPVLHVIEDEEPETFHPSPAISKRESHQSAEAEIESAHREGRGKEERVGGRKGTGLAWWASAKPRSLTTWRWLRRASSCSSR</sequence>